<dbReference type="Gene3D" id="3.30.300.30">
    <property type="match status" value="1"/>
</dbReference>
<dbReference type="CDD" id="cd05911">
    <property type="entry name" value="Firefly_Luc_like"/>
    <property type="match status" value="1"/>
</dbReference>
<dbReference type="PANTHER" id="PTHR24096">
    <property type="entry name" value="LONG-CHAIN-FATTY-ACID--COA LIGASE"/>
    <property type="match status" value="1"/>
</dbReference>
<dbReference type="InterPro" id="IPR025110">
    <property type="entry name" value="AMP-bd_C"/>
</dbReference>
<evidence type="ECO:0000313" key="4">
    <source>
        <dbReference type="EMBL" id="PAV22480.1"/>
    </source>
</evidence>
<dbReference type="PROSITE" id="PS00455">
    <property type="entry name" value="AMP_BINDING"/>
    <property type="match status" value="1"/>
</dbReference>
<proteinExistence type="predicted"/>
<protein>
    <submittedName>
        <fullName evidence="4">Phenylacetyl-ligase</fullName>
    </submittedName>
</protein>
<dbReference type="FunCoup" id="A0A286USA6">
    <property type="interactions" value="304"/>
</dbReference>
<reference evidence="4 5" key="1">
    <citation type="journal article" date="2017" name="Mol. Ecol.">
        <title>Comparative and population genomic landscape of Phellinus noxius: A hypervariable fungus causing root rot in trees.</title>
        <authorList>
            <person name="Chung C.L."/>
            <person name="Lee T.J."/>
            <person name="Akiba M."/>
            <person name="Lee H.H."/>
            <person name="Kuo T.H."/>
            <person name="Liu D."/>
            <person name="Ke H.M."/>
            <person name="Yokoi T."/>
            <person name="Roa M.B."/>
            <person name="Lu M.J."/>
            <person name="Chang Y.Y."/>
            <person name="Ann P.J."/>
            <person name="Tsai J.N."/>
            <person name="Chen C.Y."/>
            <person name="Tzean S.S."/>
            <person name="Ota Y."/>
            <person name="Hattori T."/>
            <person name="Sahashi N."/>
            <person name="Liou R.F."/>
            <person name="Kikuchi T."/>
            <person name="Tsai I.J."/>
        </authorList>
    </citation>
    <scope>NUCLEOTIDE SEQUENCE [LARGE SCALE GENOMIC DNA]</scope>
    <source>
        <strain evidence="4 5">FFPRI411160</strain>
    </source>
</reference>
<dbReference type="AlphaFoldDB" id="A0A286USA6"/>
<dbReference type="PANTHER" id="PTHR24096:SF422">
    <property type="entry name" value="BCDNA.GH02901"/>
    <property type="match status" value="1"/>
</dbReference>
<sequence length="626" mass="69327">MISNVLDTIWMKTLILEISAVSDVEGYMKEKKIRLARANHSSTITLNGEAREFRSLYDPCPPIPDDLTTVQFLLDSYHPTRPIRRGDIPWLIEDSTGRGIGYEEIRVRTHGLANALHAWWGIGENDVVCIFSPNHVDYPVSIWAIHRLGAIVTCANPIYTADELVYQLKTTKAKVLISHSGSLQTALSASRRSGIAADHIIVMDSLQTKEPIPYPSVSDLVAEGLSTSITYKERRLEAGEGKTKLAFLSFSSGTTGKPKAVAIPHSSVISNVIQMAAYHKVNENYTSWEKRRFRPGDIAAAVLPFFHIYGLVVNLHFVLFSGLSIVVIPKFVFADFLKSIDKYRITHLLLVPPQVVLFCKHPAVKSYDFSHVRFCMAGAAPLSAELTRQLVKVMPNAEVGQGYGMTETCTTVTMVPISQRIGTLGSAGQLLPGCIARVVKADGTFAGYDEEGELHVTGPQMALCYSNNEQATKETFIDGWVRTGDEVKIARNGDVFIVDRLKEILKVRGFQVAPAELEGHLLDHPDISDACVVGIPDDYSGEVPFAFIVLESRAGRRAKESREEAERIKQSIHKHVSDVKVHYKWLKGGIEFVSTIPKNPSGKLLRRLLRDEAKALVAKQKTKSKL</sequence>
<dbReference type="Pfam" id="PF00501">
    <property type="entry name" value="AMP-binding"/>
    <property type="match status" value="1"/>
</dbReference>
<feature type="domain" description="AMP-binding enzyme C-terminal" evidence="3">
    <location>
        <begin position="516"/>
        <end position="603"/>
    </location>
</feature>
<keyword evidence="1" id="KW-1133">Transmembrane helix</keyword>
<dbReference type="STRING" id="2282107.A0A286USA6"/>
<keyword evidence="1" id="KW-0472">Membrane</keyword>
<dbReference type="SUPFAM" id="SSF56801">
    <property type="entry name" value="Acetyl-CoA synthetase-like"/>
    <property type="match status" value="1"/>
</dbReference>
<dbReference type="InterPro" id="IPR045851">
    <property type="entry name" value="AMP-bd_C_sf"/>
</dbReference>
<evidence type="ECO:0000256" key="1">
    <source>
        <dbReference type="SAM" id="Phobius"/>
    </source>
</evidence>
<evidence type="ECO:0000313" key="5">
    <source>
        <dbReference type="Proteomes" id="UP000217199"/>
    </source>
</evidence>
<evidence type="ECO:0000259" key="2">
    <source>
        <dbReference type="Pfam" id="PF00501"/>
    </source>
</evidence>
<feature type="transmembrane region" description="Helical" evidence="1">
    <location>
        <begin position="308"/>
        <end position="333"/>
    </location>
</feature>
<dbReference type="EMBL" id="NBII01000002">
    <property type="protein sequence ID" value="PAV22480.1"/>
    <property type="molecule type" value="Genomic_DNA"/>
</dbReference>
<keyword evidence="1" id="KW-0812">Transmembrane</keyword>
<dbReference type="Proteomes" id="UP000217199">
    <property type="component" value="Unassembled WGS sequence"/>
</dbReference>
<dbReference type="InterPro" id="IPR042099">
    <property type="entry name" value="ANL_N_sf"/>
</dbReference>
<keyword evidence="5" id="KW-1185">Reference proteome</keyword>
<feature type="domain" description="AMP-dependent synthetase/ligase" evidence="2">
    <location>
        <begin position="89"/>
        <end position="465"/>
    </location>
</feature>
<dbReference type="OrthoDB" id="6509636at2759"/>
<gene>
    <name evidence="4" type="ORF">PNOK_0243700</name>
</gene>
<dbReference type="InterPro" id="IPR000873">
    <property type="entry name" value="AMP-dep_synth/lig_dom"/>
</dbReference>
<accession>A0A286USA6</accession>
<dbReference type="Pfam" id="PF13193">
    <property type="entry name" value="AMP-binding_C"/>
    <property type="match status" value="1"/>
</dbReference>
<evidence type="ECO:0000259" key="3">
    <source>
        <dbReference type="Pfam" id="PF13193"/>
    </source>
</evidence>
<dbReference type="Gene3D" id="3.40.50.12780">
    <property type="entry name" value="N-terminal domain of ligase-like"/>
    <property type="match status" value="1"/>
</dbReference>
<name>A0A286USA6_9AGAM</name>
<comment type="caution">
    <text evidence="4">The sequence shown here is derived from an EMBL/GenBank/DDBJ whole genome shotgun (WGS) entry which is preliminary data.</text>
</comment>
<dbReference type="GO" id="GO:0016405">
    <property type="term" value="F:CoA-ligase activity"/>
    <property type="evidence" value="ECO:0007669"/>
    <property type="project" value="TreeGrafter"/>
</dbReference>
<organism evidence="4 5">
    <name type="scientific">Pyrrhoderma noxium</name>
    <dbReference type="NCBI Taxonomy" id="2282107"/>
    <lineage>
        <taxon>Eukaryota</taxon>
        <taxon>Fungi</taxon>
        <taxon>Dikarya</taxon>
        <taxon>Basidiomycota</taxon>
        <taxon>Agaricomycotina</taxon>
        <taxon>Agaricomycetes</taxon>
        <taxon>Hymenochaetales</taxon>
        <taxon>Hymenochaetaceae</taxon>
        <taxon>Pyrrhoderma</taxon>
    </lineage>
</organism>
<dbReference type="InterPro" id="IPR020845">
    <property type="entry name" value="AMP-binding_CS"/>
</dbReference>
<dbReference type="InParanoid" id="A0A286USA6"/>